<name>A0A2D1A3Y9_9CAUD</name>
<dbReference type="EMBL" id="MF668286">
    <property type="protein sequence ID" value="ASZ74866.1"/>
    <property type="molecule type" value="Genomic_DNA"/>
</dbReference>
<evidence type="ECO:0000313" key="2">
    <source>
        <dbReference type="Proteomes" id="UP000231419"/>
    </source>
</evidence>
<keyword evidence="2" id="KW-1185">Reference proteome</keyword>
<gene>
    <name evidence="1" type="ORF">SEA_TRINA_49</name>
</gene>
<dbReference type="Proteomes" id="UP000231419">
    <property type="component" value="Segment"/>
</dbReference>
<sequence length="95" mass="11296">MNRDELKTDLGRYAYDYSEIPKSVCTDEVRIDIAEAFCVRQNIKKSFWIQLDSDLKMFVGVLDSVPTMQHYLEWRRAYENHGYSAPLLDLQTEWK</sequence>
<proteinExistence type="predicted"/>
<organism evidence="1 2">
    <name type="scientific">Rhodococcus phage Trina</name>
    <dbReference type="NCBI Taxonomy" id="2027905"/>
    <lineage>
        <taxon>Viruses</taxon>
        <taxon>Duplodnaviria</taxon>
        <taxon>Heunggongvirae</taxon>
        <taxon>Uroviricota</taxon>
        <taxon>Caudoviricetes</taxon>
        <taxon>Trinavirus</taxon>
        <taxon>Trinavirus trina</taxon>
    </lineage>
</organism>
<protein>
    <submittedName>
        <fullName evidence="1">Uncharacterized protein</fullName>
    </submittedName>
</protein>
<evidence type="ECO:0000313" key="1">
    <source>
        <dbReference type="EMBL" id="ASZ74866.1"/>
    </source>
</evidence>
<accession>A0A2D1A3Y9</accession>
<reference evidence="2" key="1">
    <citation type="submission" date="2017-08" db="EMBL/GenBank/DDBJ databases">
        <authorList>
            <person name="de Groot N.N."/>
        </authorList>
    </citation>
    <scope>NUCLEOTIDE SEQUENCE [LARGE SCALE GENOMIC DNA]</scope>
</reference>